<dbReference type="InterPro" id="IPR004827">
    <property type="entry name" value="bZIP"/>
</dbReference>
<keyword evidence="9" id="KW-1185">Reference proteome</keyword>
<evidence type="ECO:0000313" key="9">
    <source>
        <dbReference type="Proteomes" id="UP000479710"/>
    </source>
</evidence>
<evidence type="ECO:0000256" key="3">
    <source>
        <dbReference type="ARBA" id="ARBA00023125"/>
    </source>
</evidence>
<accession>A0A6G1CM00</accession>
<feature type="region of interest" description="Disordered" evidence="6">
    <location>
        <begin position="245"/>
        <end position="295"/>
    </location>
</feature>
<dbReference type="PANTHER" id="PTHR13690">
    <property type="entry name" value="TRANSCRIPTION FACTOR POSF21-RELATED"/>
    <property type="match status" value="1"/>
</dbReference>
<gene>
    <name evidence="8" type="ORF">E2562_037968</name>
</gene>
<proteinExistence type="predicted"/>
<dbReference type="GO" id="GO:0003700">
    <property type="term" value="F:DNA-binding transcription factor activity"/>
    <property type="evidence" value="ECO:0007669"/>
    <property type="project" value="InterPro"/>
</dbReference>
<keyword evidence="5" id="KW-0539">Nucleus</keyword>
<dbReference type="CDD" id="cd14703">
    <property type="entry name" value="bZIP_plant_RF2"/>
    <property type="match status" value="1"/>
</dbReference>
<dbReference type="AlphaFoldDB" id="A0A6G1CM00"/>
<dbReference type="SUPFAM" id="SSF57959">
    <property type="entry name" value="Leucine zipper domain"/>
    <property type="match status" value="1"/>
</dbReference>
<dbReference type="EMBL" id="SPHZ02000009">
    <property type="protein sequence ID" value="KAF0901111.1"/>
    <property type="molecule type" value="Genomic_DNA"/>
</dbReference>
<dbReference type="GO" id="GO:0003677">
    <property type="term" value="F:DNA binding"/>
    <property type="evidence" value="ECO:0007669"/>
    <property type="project" value="UniProtKB-KW"/>
</dbReference>
<name>A0A6G1CM00_9ORYZ</name>
<comment type="caution">
    <text evidence="8">The sequence shown here is derived from an EMBL/GenBank/DDBJ whole genome shotgun (WGS) entry which is preliminary data.</text>
</comment>
<dbReference type="InterPro" id="IPR044759">
    <property type="entry name" value="bZIP_RF2"/>
</dbReference>
<keyword evidence="2" id="KW-0805">Transcription regulation</keyword>
<evidence type="ECO:0000256" key="4">
    <source>
        <dbReference type="ARBA" id="ARBA00023163"/>
    </source>
</evidence>
<dbReference type="Pfam" id="PF00170">
    <property type="entry name" value="bZIP_1"/>
    <property type="match status" value="1"/>
</dbReference>
<feature type="domain" description="BZIP" evidence="7">
    <location>
        <begin position="319"/>
        <end position="363"/>
    </location>
</feature>
<sequence length="370" mass="39026">MDPTRGKEIAATFEEVDAAMTMDTSLMPGDDTGGDGGAAGNDTSSLPQPSVVGEETSLLAPFPESDFVSSTPYSPAPRLLHRRAHSDIIGLAGESEEDLFSTFAGAEGVNNPTFVNPSSLMARAAGLLPPRPRPRHQHSHSMDVSSSLQAHRLLGLPATASSSSLHRQRLLGLPATTTQASSSLQAQRLFALPATTTQASSSLEALRLLGLGLPATAASSSRQPQRLELGGFPAMAQASGSLPAQRLPELPATSPSSSRQAQRVQHGLPTTPSSSSRQSERLQLGSPATATAAGTSKAAIRKAMLAAEFEQIAIKNPERARRMLANRQSAARSKERKARYVVELEQKAQAIKTDVAALSTNVELWQTLPF</sequence>
<evidence type="ECO:0000256" key="2">
    <source>
        <dbReference type="ARBA" id="ARBA00023015"/>
    </source>
</evidence>
<dbReference type="OrthoDB" id="1435597at2759"/>
<keyword evidence="3" id="KW-0238">DNA-binding</keyword>
<organism evidence="8 9">
    <name type="scientific">Oryza meyeriana var. granulata</name>
    <dbReference type="NCBI Taxonomy" id="110450"/>
    <lineage>
        <taxon>Eukaryota</taxon>
        <taxon>Viridiplantae</taxon>
        <taxon>Streptophyta</taxon>
        <taxon>Embryophyta</taxon>
        <taxon>Tracheophyta</taxon>
        <taxon>Spermatophyta</taxon>
        <taxon>Magnoliopsida</taxon>
        <taxon>Liliopsida</taxon>
        <taxon>Poales</taxon>
        <taxon>Poaceae</taxon>
        <taxon>BOP clade</taxon>
        <taxon>Oryzoideae</taxon>
        <taxon>Oryzeae</taxon>
        <taxon>Oryzinae</taxon>
        <taxon>Oryza</taxon>
        <taxon>Oryza meyeriana</taxon>
    </lineage>
</organism>
<dbReference type="InterPro" id="IPR046347">
    <property type="entry name" value="bZIP_sf"/>
</dbReference>
<dbReference type="Proteomes" id="UP000479710">
    <property type="component" value="Unassembled WGS sequence"/>
</dbReference>
<reference evidence="8 9" key="1">
    <citation type="submission" date="2019-11" db="EMBL/GenBank/DDBJ databases">
        <title>Whole genome sequence of Oryza granulata.</title>
        <authorList>
            <person name="Li W."/>
        </authorList>
    </citation>
    <scope>NUCLEOTIDE SEQUENCE [LARGE SCALE GENOMIC DNA]</scope>
    <source>
        <strain evidence="9">cv. Menghai</strain>
        <tissue evidence="8">Leaf</tissue>
    </source>
</reference>
<evidence type="ECO:0000256" key="6">
    <source>
        <dbReference type="SAM" id="MobiDB-lite"/>
    </source>
</evidence>
<feature type="compositionally biased region" description="Low complexity" evidence="6">
    <location>
        <begin position="273"/>
        <end position="295"/>
    </location>
</feature>
<evidence type="ECO:0000256" key="1">
    <source>
        <dbReference type="ARBA" id="ARBA00004123"/>
    </source>
</evidence>
<protein>
    <recommendedName>
        <fullName evidence="7">BZIP domain-containing protein</fullName>
    </recommendedName>
</protein>
<keyword evidence="4" id="KW-0804">Transcription</keyword>
<evidence type="ECO:0000313" key="8">
    <source>
        <dbReference type="EMBL" id="KAF0901111.1"/>
    </source>
</evidence>
<dbReference type="PANTHER" id="PTHR13690:SF124">
    <property type="entry name" value="TRANSCRIPTION FACTOR RF2A"/>
    <property type="match status" value="1"/>
</dbReference>
<dbReference type="GO" id="GO:0005634">
    <property type="term" value="C:nucleus"/>
    <property type="evidence" value="ECO:0007669"/>
    <property type="project" value="UniProtKB-SubCell"/>
</dbReference>
<evidence type="ECO:0000256" key="5">
    <source>
        <dbReference type="ARBA" id="ARBA00023242"/>
    </source>
</evidence>
<feature type="compositionally biased region" description="Polar residues" evidence="6">
    <location>
        <begin position="253"/>
        <end position="272"/>
    </location>
</feature>
<evidence type="ECO:0000259" key="7">
    <source>
        <dbReference type="Pfam" id="PF00170"/>
    </source>
</evidence>
<feature type="region of interest" description="Disordered" evidence="6">
    <location>
        <begin position="23"/>
        <end position="50"/>
    </location>
</feature>
<dbReference type="Gene3D" id="1.20.5.170">
    <property type="match status" value="1"/>
</dbReference>
<comment type="subcellular location">
    <subcellularLocation>
        <location evidence="1">Nucleus</location>
    </subcellularLocation>
</comment>